<name>A0AAN0XZ49_9VIBR</name>
<dbReference type="GO" id="GO:0042597">
    <property type="term" value="C:periplasmic space"/>
    <property type="evidence" value="ECO:0007669"/>
    <property type="project" value="InterPro"/>
</dbReference>
<dbReference type="PROSITE" id="PS51257">
    <property type="entry name" value="PROKAR_LIPOPROTEIN"/>
    <property type="match status" value="1"/>
</dbReference>
<reference evidence="1 2" key="1">
    <citation type="submission" date="2016-06" db="EMBL/GenBank/DDBJ databases">
        <title>Adaptive Radiation by Waves of Gene Transfer Leads to Fine-Scale Resource Partitioning in Marine Microbes.</title>
        <authorList>
            <person name="Hehemann J.-H."/>
            <person name="Arevalo P."/>
            <person name="Datta M.S."/>
            <person name="Yu X."/>
            <person name="Corzett C."/>
            <person name="Henschel A."/>
            <person name="Preheim S.P."/>
            <person name="Timberlake S."/>
            <person name="Alm E.J."/>
            <person name="Polz M.F."/>
        </authorList>
    </citation>
    <scope>NUCLEOTIDE SEQUENCE [LARGE SCALE GENOMIC DNA]</scope>
    <source>
        <strain evidence="1 2">FF50</strain>
    </source>
</reference>
<dbReference type="GO" id="GO:0008643">
    <property type="term" value="P:carbohydrate transport"/>
    <property type="evidence" value="ECO:0007669"/>
    <property type="project" value="InterPro"/>
</dbReference>
<accession>A0AAN0XZ49</accession>
<organism evidence="1 2">
    <name type="scientific">Vibrio breoganii</name>
    <dbReference type="NCBI Taxonomy" id="553239"/>
    <lineage>
        <taxon>Bacteria</taxon>
        <taxon>Pseudomonadati</taxon>
        <taxon>Pseudomonadota</taxon>
        <taxon>Gammaproteobacteria</taxon>
        <taxon>Vibrionales</taxon>
        <taxon>Vibrionaceae</taxon>
        <taxon>Vibrio</taxon>
    </lineage>
</organism>
<dbReference type="Pfam" id="PF07148">
    <property type="entry name" value="MalM"/>
    <property type="match status" value="1"/>
</dbReference>
<dbReference type="InterPro" id="IPR010794">
    <property type="entry name" value="MalM"/>
</dbReference>
<evidence type="ECO:0000313" key="1">
    <source>
        <dbReference type="EMBL" id="ANO35198.1"/>
    </source>
</evidence>
<proteinExistence type="predicted"/>
<evidence type="ECO:0000313" key="2">
    <source>
        <dbReference type="Proteomes" id="UP000092018"/>
    </source>
</evidence>
<gene>
    <name evidence="1" type="ORF">A6E01_18675</name>
</gene>
<dbReference type="Proteomes" id="UP000092018">
    <property type="component" value="Chromosome 2"/>
</dbReference>
<dbReference type="EMBL" id="CP016178">
    <property type="protein sequence ID" value="ANO35198.1"/>
    <property type="molecule type" value="Genomic_DNA"/>
</dbReference>
<dbReference type="KEGG" id="vbr:A6E01_18675"/>
<dbReference type="RefSeq" id="WP_065210985.1">
    <property type="nucleotide sequence ID" value="NZ_CP016178.1"/>
</dbReference>
<sequence>MNKIFKGTAFLFGLLALGCQTTEVLEQENFESHSQLSEITFTDISKLGKYEFDVTSSTQRLSNETINSPVIGVNLPKSESGFSISISSEINKSVFAPNIVFLDDEWKPVESVDFAEFEYQRPDTYKGDALTYKFEVNSIEHREFSHMVLYTTPENLQSYSHAIHPARLKAEMRDEVLDINDIEVKHSEYGEISITLDSVVLDSEEAKQERQERAKSADYYFSEINKYVSEGDIEEALRIRDEAKFYGIEGADEAFAKALQQNQ</sequence>
<protein>
    <submittedName>
        <fullName evidence="1">Uncharacterized protein</fullName>
    </submittedName>
</protein>
<dbReference type="AlphaFoldDB" id="A0AAN0XZ49"/>